<accession>A0A183SST7</accession>
<dbReference type="STRING" id="70667.A0A183SST7"/>
<dbReference type="AlphaFoldDB" id="A0A183SST7"/>
<name>A0A183SST7_SCHSO</name>
<keyword evidence="2 3" id="KW-0040">ANK repeat</keyword>
<feature type="repeat" description="ANK" evidence="3">
    <location>
        <begin position="82"/>
        <end position="108"/>
    </location>
</feature>
<reference evidence="5 6" key="2">
    <citation type="submission" date="2018-11" db="EMBL/GenBank/DDBJ databases">
        <authorList>
            <consortium name="Pathogen Informatics"/>
        </authorList>
    </citation>
    <scope>NUCLEOTIDE SEQUENCE [LARGE SCALE GENOMIC DNA]</scope>
    <source>
        <strain evidence="5 6">NST_G2</strain>
    </source>
</reference>
<dbReference type="PANTHER" id="PTHR24171">
    <property type="entry name" value="ANKYRIN REPEAT DOMAIN-CONTAINING PROTEIN 39-RELATED"/>
    <property type="match status" value="1"/>
</dbReference>
<dbReference type="EMBL" id="UYSU01034075">
    <property type="protein sequence ID" value="VDL93670.1"/>
    <property type="molecule type" value="Genomic_DNA"/>
</dbReference>
<dbReference type="SUPFAM" id="SSF48403">
    <property type="entry name" value="Ankyrin repeat"/>
    <property type="match status" value="1"/>
</dbReference>
<dbReference type="Gene3D" id="1.25.40.20">
    <property type="entry name" value="Ankyrin repeat-containing domain"/>
    <property type="match status" value="1"/>
</dbReference>
<evidence type="ECO:0000256" key="1">
    <source>
        <dbReference type="ARBA" id="ARBA00022737"/>
    </source>
</evidence>
<dbReference type="Proteomes" id="UP000275846">
    <property type="component" value="Unassembled WGS sequence"/>
</dbReference>
<evidence type="ECO:0000313" key="7">
    <source>
        <dbReference type="WBParaSite" id="SSLN_0000754101-mRNA-1"/>
    </source>
</evidence>
<dbReference type="PROSITE" id="PS50297">
    <property type="entry name" value="ANK_REP_REGION"/>
    <property type="match status" value="2"/>
</dbReference>
<evidence type="ECO:0000313" key="5">
    <source>
        <dbReference type="EMBL" id="VDL93670.1"/>
    </source>
</evidence>
<dbReference type="WBParaSite" id="SSLN_0000754101-mRNA-1">
    <property type="protein sequence ID" value="SSLN_0000754101-mRNA-1"/>
    <property type="gene ID" value="SSLN_0000754101"/>
</dbReference>
<dbReference type="InterPro" id="IPR002110">
    <property type="entry name" value="Ankyrin_rpt"/>
</dbReference>
<dbReference type="InterPro" id="IPR036770">
    <property type="entry name" value="Ankyrin_rpt-contain_sf"/>
</dbReference>
<protein>
    <submittedName>
        <fullName evidence="7">ANK_REP_REGION domain-containing protein</fullName>
    </submittedName>
</protein>
<dbReference type="PANTHER" id="PTHR24171:SF9">
    <property type="entry name" value="ANKYRIN REPEAT DOMAIN-CONTAINING PROTEIN 39"/>
    <property type="match status" value="1"/>
</dbReference>
<feature type="region of interest" description="Disordered" evidence="4">
    <location>
        <begin position="162"/>
        <end position="183"/>
    </location>
</feature>
<sequence>MEDTGPKPTYMKCTNFMEESLCMAAAEGKLNKMIRILQERVDPDCRNGVGYTPLHLAAQAGQFEAVKLLLCNWASPDPLNASKVSPLHLAAKNDHYKVAQLLILVGADPGRACWSGCTPREFAPFDSATQHMIEQCLKGEYPDPLDVFEMKGEPLVPAFSIPVIEPDPKKGAAPKKEGGPTKK</sequence>
<dbReference type="Pfam" id="PF12796">
    <property type="entry name" value="Ank_2"/>
    <property type="match status" value="1"/>
</dbReference>
<keyword evidence="1" id="KW-0677">Repeat</keyword>
<dbReference type="PRINTS" id="PR01415">
    <property type="entry name" value="ANKYRIN"/>
</dbReference>
<evidence type="ECO:0000256" key="3">
    <source>
        <dbReference type="PROSITE-ProRule" id="PRU00023"/>
    </source>
</evidence>
<keyword evidence="6" id="KW-1185">Reference proteome</keyword>
<evidence type="ECO:0000256" key="4">
    <source>
        <dbReference type="SAM" id="MobiDB-lite"/>
    </source>
</evidence>
<evidence type="ECO:0000313" key="6">
    <source>
        <dbReference type="Proteomes" id="UP000275846"/>
    </source>
</evidence>
<proteinExistence type="predicted"/>
<evidence type="ECO:0000256" key="2">
    <source>
        <dbReference type="ARBA" id="ARBA00023043"/>
    </source>
</evidence>
<feature type="compositionally biased region" description="Basic and acidic residues" evidence="4">
    <location>
        <begin position="166"/>
        <end position="183"/>
    </location>
</feature>
<reference evidence="7" key="1">
    <citation type="submission" date="2016-06" db="UniProtKB">
        <authorList>
            <consortium name="WormBaseParasite"/>
        </authorList>
    </citation>
    <scope>IDENTIFICATION</scope>
</reference>
<dbReference type="OrthoDB" id="6235521at2759"/>
<dbReference type="PROSITE" id="PS50088">
    <property type="entry name" value="ANK_REPEAT"/>
    <property type="match status" value="2"/>
</dbReference>
<dbReference type="SMART" id="SM00248">
    <property type="entry name" value="ANK"/>
    <property type="match status" value="3"/>
</dbReference>
<feature type="repeat" description="ANK" evidence="3">
    <location>
        <begin position="49"/>
        <end position="81"/>
    </location>
</feature>
<gene>
    <name evidence="5" type="ORF">SSLN_LOCUS7285</name>
</gene>
<organism evidence="7">
    <name type="scientific">Schistocephalus solidus</name>
    <name type="common">Tapeworm</name>
    <dbReference type="NCBI Taxonomy" id="70667"/>
    <lineage>
        <taxon>Eukaryota</taxon>
        <taxon>Metazoa</taxon>
        <taxon>Spiralia</taxon>
        <taxon>Lophotrochozoa</taxon>
        <taxon>Platyhelminthes</taxon>
        <taxon>Cestoda</taxon>
        <taxon>Eucestoda</taxon>
        <taxon>Diphyllobothriidea</taxon>
        <taxon>Diphyllobothriidae</taxon>
        <taxon>Schistocephalus</taxon>
    </lineage>
</organism>